<gene>
    <name evidence="1" type="ORF">N825_30705</name>
</gene>
<sequence length="137" mass="14943">MFEIELVDTSGEASSQAQKERIEATTAALREKLTETGYFQPVDLAPASGKIAGLKSCEQCLLGVAKDMGAEVAVLGKVNKISTLILSMDITVRDVSDGKVTARGTADIRGDNDRSWLRGMEWLVQHRIIPQENRAPR</sequence>
<dbReference type="STRING" id="1385369.N825_30705"/>
<dbReference type="EMBL" id="AVFL01000005">
    <property type="protein sequence ID" value="EWY41052.1"/>
    <property type="molecule type" value="Genomic_DNA"/>
</dbReference>
<dbReference type="SUPFAM" id="SSF52964">
    <property type="entry name" value="TolB, N-terminal domain"/>
    <property type="match status" value="1"/>
</dbReference>
<evidence type="ECO:0000313" key="1">
    <source>
        <dbReference type="EMBL" id="EWY41052.1"/>
    </source>
</evidence>
<proteinExistence type="predicted"/>
<keyword evidence="2" id="KW-1185">Reference proteome</keyword>
<evidence type="ECO:0000313" key="2">
    <source>
        <dbReference type="Proteomes" id="UP000019486"/>
    </source>
</evidence>
<dbReference type="AlphaFoldDB" id="W9H8N5"/>
<accession>W9H8N5</accession>
<protein>
    <recommendedName>
        <fullName evidence="3">DUF2380 domain-containing protein</fullName>
    </recommendedName>
</protein>
<reference evidence="1 2" key="1">
    <citation type="submission" date="2013-08" db="EMBL/GenBank/DDBJ databases">
        <title>The genome sequence of Skermanella stibiiresistens.</title>
        <authorList>
            <person name="Zhu W."/>
            <person name="Wang G."/>
        </authorList>
    </citation>
    <scope>NUCLEOTIDE SEQUENCE [LARGE SCALE GENOMIC DNA]</scope>
    <source>
        <strain evidence="1 2">SB22</strain>
    </source>
</reference>
<dbReference type="Proteomes" id="UP000019486">
    <property type="component" value="Unassembled WGS sequence"/>
</dbReference>
<dbReference type="InterPro" id="IPR021698">
    <property type="entry name" value="DUF3280"/>
</dbReference>
<name>W9H8N5_9PROT</name>
<evidence type="ECO:0008006" key="3">
    <source>
        <dbReference type="Google" id="ProtNLM"/>
    </source>
</evidence>
<dbReference type="Pfam" id="PF11684">
    <property type="entry name" value="DUF3280"/>
    <property type="match status" value="1"/>
</dbReference>
<comment type="caution">
    <text evidence="1">The sequence shown here is derived from an EMBL/GenBank/DDBJ whole genome shotgun (WGS) entry which is preliminary data.</text>
</comment>
<organism evidence="1 2">
    <name type="scientific">Skermanella stibiiresistens SB22</name>
    <dbReference type="NCBI Taxonomy" id="1385369"/>
    <lineage>
        <taxon>Bacteria</taxon>
        <taxon>Pseudomonadati</taxon>
        <taxon>Pseudomonadota</taxon>
        <taxon>Alphaproteobacteria</taxon>
        <taxon>Rhodospirillales</taxon>
        <taxon>Azospirillaceae</taxon>
        <taxon>Skermanella</taxon>
    </lineage>
</organism>